<accession>A0ABP0WK25</accession>
<keyword evidence="1" id="KW-0808">Transferase</keyword>
<feature type="region of interest" description="Disordered" evidence="3">
    <location>
        <begin position="654"/>
        <end position="726"/>
    </location>
</feature>
<dbReference type="PANTHER" id="PTHR46116:SF15">
    <property type="entry name" value="(E3-INDEPENDENT) E2 UBIQUITIN-CONJUGATING ENZYME"/>
    <property type="match status" value="1"/>
</dbReference>
<dbReference type="InterPro" id="IPR000608">
    <property type="entry name" value="UBC"/>
</dbReference>
<dbReference type="PANTHER" id="PTHR46116">
    <property type="entry name" value="(E3-INDEPENDENT) E2 UBIQUITIN-CONJUGATING ENZYME"/>
    <property type="match status" value="1"/>
</dbReference>
<evidence type="ECO:0000256" key="2">
    <source>
        <dbReference type="ARBA" id="ARBA00022786"/>
    </source>
</evidence>
<feature type="compositionally biased region" description="Basic residues" evidence="3">
    <location>
        <begin position="393"/>
        <end position="411"/>
    </location>
</feature>
<feature type="compositionally biased region" description="Acidic residues" evidence="3">
    <location>
        <begin position="688"/>
        <end position="698"/>
    </location>
</feature>
<feature type="region of interest" description="Disordered" evidence="3">
    <location>
        <begin position="391"/>
        <end position="416"/>
    </location>
</feature>
<dbReference type="Proteomes" id="UP001497444">
    <property type="component" value="Chromosome 19"/>
</dbReference>
<feature type="compositionally biased region" description="Basic and acidic residues" evidence="3">
    <location>
        <begin position="775"/>
        <end position="785"/>
    </location>
</feature>
<keyword evidence="6" id="KW-1185">Reference proteome</keyword>
<dbReference type="EMBL" id="OZ020114">
    <property type="protein sequence ID" value="CAK9267233.1"/>
    <property type="molecule type" value="Genomic_DNA"/>
</dbReference>
<feature type="region of interest" description="Disordered" evidence="3">
    <location>
        <begin position="775"/>
        <end position="821"/>
    </location>
</feature>
<dbReference type="Pfam" id="PF23044">
    <property type="entry name" value="SH3-C_UBE2O"/>
    <property type="match status" value="1"/>
</dbReference>
<dbReference type="Pfam" id="PF23048">
    <property type="entry name" value="SH3-A_UBE2O"/>
    <property type="match status" value="1"/>
</dbReference>
<sequence>MERSVDLALSAEPEGCDPEDRRVLSNDQIFREDVVTSLAFLPPRIGLVVRVGGDSDSDDSDESEDEDDEEEEEEEEEEEKNRELSKGYARVVWLNSAKTTEEVSKLEVVDRAFMHGDIVASAATPLGQTGTVVNVNIFVDLELSKNMPERFVRDVDSRMLRRVRAFNPGDYVIHCHWLGRVEDVIDNVTVLFKDGSRCKVFQADPDRLVPVCEIPLDDAESPYYPGQRVRAAFSGIFKGAKWLRGSWKGNQTEGTVVDIEINYVLVHWIGASATHSSAVPTEQQDPKDLVPMMCFVHTNWQLGDRTLLPEGKAKVTVARTRDIGALTVDEDMEECLEDETQQTEKNLLMPSSLDLSPTPSSSPVASLMDGGVASGSCSSCCAAPDSKEFQQRRQQRLGKRRAGKQQSRRAAKKDQEVLKKDKVAERSALVVSTRTVLDVLWQDATRSNNVSACSLIPVDHLGDHDFWPEQYVLERGADGEGLENEVRRAGVVKSVDAKQRTAVVRWLKAVEHPEEHQEFDKEETVSVYELLEHPDYAYCLGDVVIRLPAGQSSVHGPGDASEVGETLSLQGTAEAVSMDLVVDAPEKQKSLEQQCCSKSIALDSKLKEMDVSWVGFIVGLQDGDIEVAWANGVVSKVGPQAVYVVARDDDDISSAHTSDLDDTEENDGDDDAASWETVDSSDERDQAAEDLGDSDPSDTDANKEISLPFPSTREIPVEGGTATPSRPARFIGPIAAAIGLVSRMASGILGFRDGNKSVYPEEIGVAGKPDLEELLDRNSDPRQSHDFSSPSGSDALQKLDTAAESELKDDEEGSSSTRNHAEEQHLIVSGRSLGSSQYVKPVDISESLDLHRDLKLVPEAGSENVLSFLRPEALPEAQRDELQRKIVDFQSIKHFDSVMDPLDHHFIAETAQASSDRRWVKKIQSEWSILQRNLPDTIYVRVYEDRMDLLRAVILGAPSTPYHDGLFVFDFYFPPGYPHTPPLAHYHSGGLRLNPNLYENGKVCLSLLNTWTGQGTEVWNPSTSSILQVLVSIQGLVLNAKPYFNEAGYDRQVGTAEGEKNAVLYNENAFLLSCKSMLYLLRRPLMHLEVLIQQHFVQHGAGLLKSCEAYLQGALVGSLADGNNYSTTVTDSKLVAVDKSSAGFMLMLTKLHIRLKTAFTELGVDCSL</sequence>
<dbReference type="InterPro" id="IPR057733">
    <property type="entry name" value="UBE2O-like_SH3-B"/>
</dbReference>
<gene>
    <name evidence="5" type="ORF">CSSPJE1EN1_LOCUS12711</name>
</gene>
<evidence type="ECO:0000313" key="6">
    <source>
        <dbReference type="Proteomes" id="UP001497444"/>
    </source>
</evidence>
<evidence type="ECO:0000256" key="3">
    <source>
        <dbReference type="SAM" id="MobiDB-lite"/>
    </source>
</evidence>
<dbReference type="InterPro" id="IPR057734">
    <property type="entry name" value="UBE2O-like_SH3-C"/>
</dbReference>
<dbReference type="InterPro" id="IPR057735">
    <property type="entry name" value="UBE2O-like_tSH3-B"/>
</dbReference>
<evidence type="ECO:0000313" key="5">
    <source>
        <dbReference type="EMBL" id="CAK9267233.1"/>
    </source>
</evidence>
<dbReference type="CDD" id="cd23837">
    <property type="entry name" value="UBCc_UBE2O"/>
    <property type="match status" value="1"/>
</dbReference>
<evidence type="ECO:0000259" key="4">
    <source>
        <dbReference type="PROSITE" id="PS50127"/>
    </source>
</evidence>
<feature type="domain" description="UBC core" evidence="4">
    <location>
        <begin position="918"/>
        <end position="1078"/>
    </location>
</feature>
<dbReference type="PROSITE" id="PS50127">
    <property type="entry name" value="UBC_2"/>
    <property type="match status" value="1"/>
</dbReference>
<dbReference type="InterPro" id="IPR016135">
    <property type="entry name" value="UBQ-conjugating_enzyme/RWD"/>
</dbReference>
<dbReference type="Pfam" id="PF00179">
    <property type="entry name" value="UQ_con"/>
    <property type="match status" value="1"/>
</dbReference>
<feature type="region of interest" description="Disordered" evidence="3">
    <location>
        <begin position="49"/>
        <end position="83"/>
    </location>
</feature>
<evidence type="ECO:0000256" key="1">
    <source>
        <dbReference type="ARBA" id="ARBA00022679"/>
    </source>
</evidence>
<dbReference type="Gene3D" id="3.10.110.10">
    <property type="entry name" value="Ubiquitin Conjugating Enzyme"/>
    <property type="match status" value="1"/>
</dbReference>
<protein>
    <recommendedName>
        <fullName evidence="4">UBC core domain-containing protein</fullName>
    </recommendedName>
</protein>
<feature type="region of interest" description="Disordered" evidence="3">
    <location>
        <begin position="1"/>
        <end position="21"/>
    </location>
</feature>
<proteinExistence type="predicted"/>
<dbReference type="SMART" id="SM00212">
    <property type="entry name" value="UBCc"/>
    <property type="match status" value="1"/>
</dbReference>
<dbReference type="Pfam" id="PF23043">
    <property type="entry name" value="SH3-B_UBE2O"/>
    <property type="match status" value="1"/>
</dbReference>
<feature type="compositionally biased region" description="Acidic residues" evidence="3">
    <location>
        <begin position="660"/>
        <end position="673"/>
    </location>
</feature>
<dbReference type="InterPro" id="IPR057732">
    <property type="entry name" value="SH3-A_UBE2O"/>
</dbReference>
<organism evidence="5 6">
    <name type="scientific">Sphagnum jensenii</name>
    <dbReference type="NCBI Taxonomy" id="128206"/>
    <lineage>
        <taxon>Eukaryota</taxon>
        <taxon>Viridiplantae</taxon>
        <taxon>Streptophyta</taxon>
        <taxon>Embryophyta</taxon>
        <taxon>Bryophyta</taxon>
        <taxon>Sphagnophytina</taxon>
        <taxon>Sphagnopsida</taxon>
        <taxon>Sphagnales</taxon>
        <taxon>Sphagnaceae</taxon>
        <taxon>Sphagnum</taxon>
    </lineage>
</organism>
<reference evidence="5" key="1">
    <citation type="submission" date="2024-02" db="EMBL/GenBank/DDBJ databases">
        <authorList>
            <consortium name="ELIXIR-Norway"/>
            <consortium name="Elixir Norway"/>
        </authorList>
    </citation>
    <scope>NUCLEOTIDE SEQUENCE</scope>
</reference>
<dbReference type="SUPFAM" id="SSF54495">
    <property type="entry name" value="UBC-like"/>
    <property type="match status" value="1"/>
</dbReference>
<name>A0ABP0WK25_9BRYO</name>
<feature type="compositionally biased region" description="Acidic residues" evidence="3">
    <location>
        <begin position="55"/>
        <end position="78"/>
    </location>
</feature>
<dbReference type="Pfam" id="PF23046">
    <property type="entry name" value="tSH3-B_UBE2O"/>
    <property type="match status" value="1"/>
</dbReference>
<keyword evidence="2" id="KW-0833">Ubl conjugation pathway</keyword>